<dbReference type="InParanoid" id="A0A7R5KWI4"/>
<feature type="region of interest" description="Disordered" evidence="1">
    <location>
        <begin position="487"/>
        <end position="514"/>
    </location>
</feature>
<keyword evidence="2" id="KW-1185">Reference proteome</keyword>
<dbReference type="GeneID" id="113997419"/>
<evidence type="ECO:0000313" key="2">
    <source>
        <dbReference type="Proteomes" id="UP000504627"/>
    </source>
</evidence>
<dbReference type="RefSeq" id="XP_039245461.1">
    <property type="nucleotide sequence ID" value="XM_039389527.1"/>
</dbReference>
<feature type="compositionally biased region" description="Basic and acidic residues" evidence="1">
    <location>
        <begin position="428"/>
        <end position="441"/>
    </location>
</feature>
<feature type="region of interest" description="Disordered" evidence="1">
    <location>
        <begin position="134"/>
        <end position="181"/>
    </location>
</feature>
<feature type="compositionally biased region" description="Polar residues" evidence="1">
    <location>
        <begin position="277"/>
        <end position="288"/>
    </location>
</feature>
<proteinExistence type="predicted"/>
<dbReference type="Proteomes" id="UP000504627">
    <property type="component" value="Unplaced"/>
</dbReference>
<feature type="compositionally biased region" description="Low complexity" evidence="1">
    <location>
        <begin position="100"/>
        <end position="116"/>
    </location>
</feature>
<organism evidence="2 3">
    <name type="scientific">Pipra filicauda</name>
    <name type="common">Wire-tailed manakin</name>
    <dbReference type="NCBI Taxonomy" id="649802"/>
    <lineage>
        <taxon>Eukaryota</taxon>
        <taxon>Metazoa</taxon>
        <taxon>Chordata</taxon>
        <taxon>Craniata</taxon>
        <taxon>Vertebrata</taxon>
        <taxon>Euteleostomi</taxon>
        <taxon>Archelosauria</taxon>
        <taxon>Archosauria</taxon>
        <taxon>Dinosauria</taxon>
        <taxon>Saurischia</taxon>
        <taxon>Theropoda</taxon>
        <taxon>Coelurosauria</taxon>
        <taxon>Aves</taxon>
        <taxon>Neognathae</taxon>
        <taxon>Neoaves</taxon>
        <taxon>Telluraves</taxon>
        <taxon>Australaves</taxon>
        <taxon>Passeriformes</taxon>
        <taxon>Pipridae</taxon>
        <taxon>Pipra</taxon>
    </lineage>
</organism>
<feature type="compositionally biased region" description="Acidic residues" evidence="1">
    <location>
        <begin position="402"/>
        <end position="414"/>
    </location>
</feature>
<accession>A0A7R5KWI4</accession>
<feature type="compositionally biased region" description="Pro residues" evidence="1">
    <location>
        <begin position="298"/>
        <end position="310"/>
    </location>
</feature>
<name>A0A7R5KWI4_9PASS</name>
<gene>
    <name evidence="3" type="primary">LOC113997419</name>
</gene>
<feature type="region of interest" description="Disordered" evidence="1">
    <location>
        <begin position="224"/>
        <end position="467"/>
    </location>
</feature>
<sequence length="514" mass="56785">MTCLSGKKMCKGMDRPNGKTRETQSSPNIWDKPWRLLNAGDPQIVPQEGSGSASSVGTEVAAEAARDLPSPAPAPEPEEQRDLEQTRNAEMQETVRAPESESPVSASHSPSEGSEALLDTKQSITWEIMRKVEPVIEGSSQELEEQRELEQTTATEMVPLLTAERTESPVPAPQSPPDSTQDLLDMVFCLFREIMRKAERVLSCWPEEQRVPEQSTATKMITIPAERTESPVPAPHSPSEGSKALLDTDQSITREILSEPELEIQGSGQELEEQRNLEQTMDTDTVTTVPAERTESPVPAPQSPCSPSSPSPSQVKAQALSEQEEGAGGDSVLAVQDTDEGPFPGEGIGWKYYADQDISQWGDEGDQELSQETSTHTKKCPGGDCTEQELSPGEVKSYQELSDWEEHSEEEEPQGEVKSYQDVSDWEENIKEEQSQGEESRGQVSDWEEYGEEELSHGAKSYQEVSDWEDYTPSWLSRWEDDSDRELALADGEHMSVPSLGSSPCSRRRTSGKN</sequence>
<feature type="region of interest" description="Disordered" evidence="1">
    <location>
        <begin position="1"/>
        <end position="120"/>
    </location>
</feature>
<feature type="compositionally biased region" description="Basic and acidic residues" evidence="1">
    <location>
        <begin position="78"/>
        <end position="87"/>
    </location>
</feature>
<protein>
    <submittedName>
        <fullName evidence="3">LOW QUALITY PROTEIN: muscle M-line assembly protein unc-89-like</fullName>
    </submittedName>
</protein>
<feature type="compositionally biased region" description="Basic and acidic residues" evidence="1">
    <location>
        <begin position="11"/>
        <end position="22"/>
    </location>
</feature>
<evidence type="ECO:0000256" key="1">
    <source>
        <dbReference type="SAM" id="MobiDB-lite"/>
    </source>
</evidence>
<reference evidence="3" key="1">
    <citation type="submission" date="2025-08" db="UniProtKB">
        <authorList>
            <consortium name="RefSeq"/>
        </authorList>
    </citation>
    <scope>IDENTIFICATION</scope>
    <source>
        <tissue evidence="3">Muscle</tissue>
    </source>
</reference>
<dbReference type="AlphaFoldDB" id="A0A7R5KWI4"/>
<evidence type="ECO:0000313" key="3">
    <source>
        <dbReference type="RefSeq" id="XP_039245461.1"/>
    </source>
</evidence>